<evidence type="ECO:0000313" key="6">
    <source>
        <dbReference type="Proteomes" id="UP001499854"/>
    </source>
</evidence>
<dbReference type="RefSeq" id="WP_344660269.1">
    <property type="nucleotide sequence ID" value="NZ_BAAAQM010000038.1"/>
</dbReference>
<comment type="caution">
    <text evidence="5">The sequence shown here is derived from an EMBL/GenBank/DDBJ whole genome shotgun (WGS) entry which is preliminary data.</text>
</comment>
<dbReference type="SUPFAM" id="SSF49265">
    <property type="entry name" value="Fibronectin type III"/>
    <property type="match status" value="1"/>
</dbReference>
<keyword evidence="6" id="KW-1185">Reference proteome</keyword>
<dbReference type="Pfam" id="PF13472">
    <property type="entry name" value="Lipase_GDSL_2"/>
    <property type="match status" value="1"/>
</dbReference>
<dbReference type="InterPro" id="IPR013783">
    <property type="entry name" value="Ig-like_fold"/>
</dbReference>
<dbReference type="SUPFAM" id="SSF52266">
    <property type="entry name" value="SGNH hydrolase"/>
    <property type="match status" value="1"/>
</dbReference>
<evidence type="ECO:0000256" key="1">
    <source>
        <dbReference type="ARBA" id="ARBA00023295"/>
    </source>
</evidence>
<proteinExistence type="predicted"/>
<keyword evidence="1" id="KW-0326">Glycosidase</keyword>
<dbReference type="Proteomes" id="UP001499854">
    <property type="component" value="Unassembled WGS sequence"/>
</dbReference>
<reference evidence="6" key="1">
    <citation type="journal article" date="2019" name="Int. J. Syst. Evol. Microbiol.">
        <title>The Global Catalogue of Microorganisms (GCM) 10K type strain sequencing project: providing services to taxonomists for standard genome sequencing and annotation.</title>
        <authorList>
            <consortium name="The Broad Institute Genomics Platform"/>
            <consortium name="The Broad Institute Genome Sequencing Center for Infectious Disease"/>
            <person name="Wu L."/>
            <person name="Ma J."/>
        </authorList>
    </citation>
    <scope>NUCLEOTIDE SEQUENCE [LARGE SCALE GENOMIC DNA]</scope>
    <source>
        <strain evidence="6">JCM 16013</strain>
    </source>
</reference>
<dbReference type="InterPro" id="IPR013830">
    <property type="entry name" value="SGNH_hydro"/>
</dbReference>
<evidence type="ECO:0000256" key="2">
    <source>
        <dbReference type="ARBA" id="ARBA00023326"/>
    </source>
</evidence>
<keyword evidence="2" id="KW-0119">Carbohydrate metabolism</keyword>
<dbReference type="CDD" id="cd00063">
    <property type="entry name" value="FN3"/>
    <property type="match status" value="1"/>
</dbReference>
<sequence>MRAPRIMILGDSLASGMQDDYTWRWRLGEHYRRTDTAAEFVGPYSGTFSMYEDPVLLALVEGRSAPTGVEAANPMTGPYRDGTFAGRHCARPGWTAHAARGAVRDVVAAEQPDFLLIQLGFNDLAMVGPPEQALRDLGAVVSEARAAAPEVTVLVANVAGTSSWGNAWFRETLKDYNAKLPSALAAWSTPRSRVALVDVRSGFDPASDTYDAIHPNPGGELVMAAAFAEVLREFGVGRRPWSAPHDRPRDLPLTEPALAATPSRGGSVQLRWSRVRGASAYRVAMRDITLGERRALGPLPVLGDHWRARGLAPGHVYEFDVTPARGERLGRRSKPVRVLAGPSAPRPPRAR</sequence>
<evidence type="ECO:0000259" key="4">
    <source>
        <dbReference type="Pfam" id="PF13472"/>
    </source>
</evidence>
<dbReference type="InterPro" id="IPR003961">
    <property type="entry name" value="FN3_dom"/>
</dbReference>
<organism evidence="5 6">
    <name type="scientific">Catenulispora subtropica</name>
    <dbReference type="NCBI Taxonomy" id="450798"/>
    <lineage>
        <taxon>Bacteria</taxon>
        <taxon>Bacillati</taxon>
        <taxon>Actinomycetota</taxon>
        <taxon>Actinomycetes</taxon>
        <taxon>Catenulisporales</taxon>
        <taxon>Catenulisporaceae</taxon>
        <taxon>Catenulispora</taxon>
    </lineage>
</organism>
<dbReference type="Gene3D" id="2.60.40.10">
    <property type="entry name" value="Immunoglobulins"/>
    <property type="match status" value="1"/>
</dbReference>
<accession>A0ABP5DZ81</accession>
<feature type="region of interest" description="Disordered" evidence="3">
    <location>
        <begin position="328"/>
        <end position="351"/>
    </location>
</feature>
<keyword evidence="2" id="KW-0624">Polysaccharide degradation</keyword>
<dbReference type="EMBL" id="BAAAQM010000038">
    <property type="protein sequence ID" value="GAA1987323.1"/>
    <property type="molecule type" value="Genomic_DNA"/>
</dbReference>
<dbReference type="CDD" id="cd01833">
    <property type="entry name" value="XynB_like"/>
    <property type="match status" value="1"/>
</dbReference>
<evidence type="ECO:0000313" key="5">
    <source>
        <dbReference type="EMBL" id="GAA1987323.1"/>
    </source>
</evidence>
<keyword evidence="1" id="KW-0378">Hydrolase</keyword>
<evidence type="ECO:0000256" key="3">
    <source>
        <dbReference type="SAM" id="MobiDB-lite"/>
    </source>
</evidence>
<dbReference type="Gene3D" id="3.40.50.1110">
    <property type="entry name" value="SGNH hydrolase"/>
    <property type="match status" value="1"/>
</dbReference>
<dbReference type="PANTHER" id="PTHR30383">
    <property type="entry name" value="THIOESTERASE 1/PROTEASE 1/LYSOPHOSPHOLIPASE L1"/>
    <property type="match status" value="1"/>
</dbReference>
<gene>
    <name evidence="5" type="ORF">GCM10009838_57600</name>
</gene>
<dbReference type="InterPro" id="IPR036514">
    <property type="entry name" value="SGNH_hydro_sf"/>
</dbReference>
<protein>
    <recommendedName>
        <fullName evidence="4">SGNH hydrolase-type esterase domain-containing protein</fullName>
    </recommendedName>
</protein>
<feature type="domain" description="SGNH hydrolase-type esterase" evidence="4">
    <location>
        <begin position="89"/>
        <end position="219"/>
    </location>
</feature>
<dbReference type="InterPro" id="IPR051532">
    <property type="entry name" value="Ester_Hydrolysis_Enzymes"/>
</dbReference>
<dbReference type="PANTHER" id="PTHR30383:SF2">
    <property type="entry name" value="CELLULOSE-BINDING PROTEIN"/>
    <property type="match status" value="1"/>
</dbReference>
<name>A0ABP5DZ81_9ACTN</name>
<dbReference type="InterPro" id="IPR036116">
    <property type="entry name" value="FN3_sf"/>
</dbReference>